<dbReference type="GO" id="GO:0006508">
    <property type="term" value="P:proteolysis"/>
    <property type="evidence" value="ECO:0007669"/>
    <property type="project" value="UniProtKB-KW"/>
</dbReference>
<evidence type="ECO:0000256" key="1">
    <source>
        <dbReference type="ARBA" id="ARBA00007447"/>
    </source>
</evidence>
<dbReference type="EnsemblPlants" id="Pp3c10_4830V3.1">
    <property type="protein sequence ID" value="Pp3c10_4830V3.1"/>
    <property type="gene ID" value="Pp3c10_4830"/>
</dbReference>
<evidence type="ECO:0000313" key="8">
    <source>
        <dbReference type="Proteomes" id="UP000006727"/>
    </source>
</evidence>
<dbReference type="EMBL" id="ABEU02000010">
    <property type="protein sequence ID" value="PNR46316.1"/>
    <property type="molecule type" value="Genomic_DNA"/>
</dbReference>
<dbReference type="STRING" id="3218.A0A2K1JXR1"/>
<protein>
    <recommendedName>
        <fullName evidence="9">Reverse transcriptase Ty1/copia-type domain-containing protein</fullName>
    </recommendedName>
</protein>
<dbReference type="Pfam" id="PF07727">
    <property type="entry name" value="RVT_2"/>
    <property type="match status" value="1"/>
</dbReference>
<proteinExistence type="inferred from homology"/>
<dbReference type="InterPro" id="IPR032861">
    <property type="entry name" value="TAXi_N"/>
</dbReference>
<name>A0A2K1JXR1_PHYPA</name>
<dbReference type="InterPro" id="IPR051708">
    <property type="entry name" value="Plant_Aspart_Prot_A1"/>
</dbReference>
<evidence type="ECO:0000259" key="4">
    <source>
        <dbReference type="Pfam" id="PF07727"/>
    </source>
</evidence>
<reference evidence="6 8" key="2">
    <citation type="journal article" date="2018" name="Plant J.">
        <title>The Physcomitrella patens chromosome-scale assembly reveals moss genome structure and evolution.</title>
        <authorList>
            <person name="Lang D."/>
            <person name="Ullrich K.K."/>
            <person name="Murat F."/>
            <person name="Fuchs J."/>
            <person name="Jenkins J."/>
            <person name="Haas F.B."/>
            <person name="Piednoel M."/>
            <person name="Gundlach H."/>
            <person name="Van Bel M."/>
            <person name="Meyberg R."/>
            <person name="Vives C."/>
            <person name="Morata J."/>
            <person name="Symeonidi A."/>
            <person name="Hiss M."/>
            <person name="Muchero W."/>
            <person name="Kamisugi Y."/>
            <person name="Saleh O."/>
            <person name="Blanc G."/>
            <person name="Decker E.L."/>
            <person name="van Gessel N."/>
            <person name="Grimwood J."/>
            <person name="Hayes R.D."/>
            <person name="Graham S.W."/>
            <person name="Gunter L.E."/>
            <person name="McDaniel S.F."/>
            <person name="Hoernstein S.N.W."/>
            <person name="Larsson A."/>
            <person name="Li F.W."/>
            <person name="Perroud P.F."/>
            <person name="Phillips J."/>
            <person name="Ranjan P."/>
            <person name="Rokshar D.S."/>
            <person name="Rothfels C.J."/>
            <person name="Schneider L."/>
            <person name="Shu S."/>
            <person name="Stevenson D.W."/>
            <person name="Thummler F."/>
            <person name="Tillich M."/>
            <person name="Villarreal Aguilar J.C."/>
            <person name="Widiez T."/>
            <person name="Wong G.K."/>
            <person name="Wymore A."/>
            <person name="Zhang Y."/>
            <person name="Zimmer A.D."/>
            <person name="Quatrano R.S."/>
            <person name="Mayer K.F.X."/>
            <person name="Goodstein D."/>
            <person name="Casacuberta J.M."/>
            <person name="Vandepoele K."/>
            <person name="Reski R."/>
            <person name="Cuming A.C."/>
            <person name="Tuskan G.A."/>
            <person name="Maumus F."/>
            <person name="Salse J."/>
            <person name="Schmutz J."/>
            <person name="Rensing S.A."/>
        </authorList>
    </citation>
    <scope>NUCLEOTIDE SEQUENCE [LARGE SCALE GENOMIC DNA]</scope>
    <source>
        <strain evidence="7 8">cv. Gransden 2004</strain>
    </source>
</reference>
<dbReference type="GO" id="GO:0005576">
    <property type="term" value="C:extracellular region"/>
    <property type="evidence" value="ECO:0000318"/>
    <property type="project" value="GO_Central"/>
</dbReference>
<evidence type="ECO:0000256" key="2">
    <source>
        <dbReference type="ARBA" id="ARBA00022670"/>
    </source>
</evidence>
<organism evidence="6">
    <name type="scientific">Physcomitrium patens</name>
    <name type="common">Spreading-leaved earth moss</name>
    <name type="synonym">Physcomitrella patens</name>
    <dbReference type="NCBI Taxonomy" id="3218"/>
    <lineage>
        <taxon>Eukaryota</taxon>
        <taxon>Viridiplantae</taxon>
        <taxon>Streptophyta</taxon>
        <taxon>Embryophyta</taxon>
        <taxon>Bryophyta</taxon>
        <taxon>Bryophytina</taxon>
        <taxon>Bryopsida</taxon>
        <taxon>Funariidae</taxon>
        <taxon>Funariales</taxon>
        <taxon>Funariaceae</taxon>
        <taxon>Physcomitrium</taxon>
    </lineage>
</organism>
<evidence type="ECO:0000259" key="5">
    <source>
        <dbReference type="Pfam" id="PF14543"/>
    </source>
</evidence>
<evidence type="ECO:0008006" key="9">
    <source>
        <dbReference type="Google" id="ProtNLM"/>
    </source>
</evidence>
<dbReference type="Proteomes" id="UP000006727">
    <property type="component" value="Chromosome 10"/>
</dbReference>
<reference evidence="7" key="3">
    <citation type="submission" date="2020-12" db="UniProtKB">
        <authorList>
            <consortium name="EnsemblPlants"/>
        </authorList>
    </citation>
    <scope>IDENTIFICATION</scope>
</reference>
<dbReference type="GO" id="GO:0004190">
    <property type="term" value="F:aspartic-type endopeptidase activity"/>
    <property type="evidence" value="ECO:0000318"/>
    <property type="project" value="GO_Central"/>
</dbReference>
<sequence>MFYCPTNATTYVTNDSRVNLSSCVIKLRIWGEKEGDPLSKNGRPNTTTNTLQRNSELKRIYLFLESKQTHGRHGSALHRQNCSVSNTCIYHYWCNGEFFNTTGDLAFELVTLSGSTIPGIAFGCGRNQQGSLPYTNGFIGMVLGPLSIPSQLSSSTAHAFSYSKNLQSNHLWLLELLSKDLFIPSVCRSMPALLTIDSQAHQVETEESVPPTSEDFYQNNNVNAYQVAYAYFSQLKINSVDSGSSKMKWSLGSGASNHITGNQCVFSSVRPSTGLCVRCARGHSHPVTAIVRYKARLVSRDFHQQHGFDYQEIFALVVRWKIIRLVATTASHNKWPIQQLDVQTTFINDHLKEEVYLQQPPGFAVLGHEHLVYRLHCSL</sequence>
<dbReference type="Gene3D" id="2.40.70.10">
    <property type="entry name" value="Acid Proteases"/>
    <property type="match status" value="1"/>
</dbReference>
<dbReference type="PANTHER" id="PTHR47967:SF128">
    <property type="entry name" value="ASPARTIC PROTEINASE CDR1-LIKE"/>
    <property type="match status" value="1"/>
</dbReference>
<dbReference type="PANTHER" id="PTHR47967">
    <property type="entry name" value="OS07G0603500 PROTEIN-RELATED"/>
    <property type="match status" value="1"/>
</dbReference>
<dbReference type="InParanoid" id="A0A2K1JXR1"/>
<gene>
    <name evidence="6" type="ORF">PHYPA_013435</name>
</gene>
<reference evidence="6 8" key="1">
    <citation type="journal article" date="2008" name="Science">
        <title>The Physcomitrella genome reveals evolutionary insights into the conquest of land by plants.</title>
        <authorList>
            <person name="Rensing S."/>
            <person name="Lang D."/>
            <person name="Zimmer A."/>
            <person name="Terry A."/>
            <person name="Salamov A."/>
            <person name="Shapiro H."/>
            <person name="Nishiyama T."/>
            <person name="Perroud P.-F."/>
            <person name="Lindquist E."/>
            <person name="Kamisugi Y."/>
            <person name="Tanahashi T."/>
            <person name="Sakakibara K."/>
            <person name="Fujita T."/>
            <person name="Oishi K."/>
            <person name="Shin-I T."/>
            <person name="Kuroki Y."/>
            <person name="Toyoda A."/>
            <person name="Suzuki Y."/>
            <person name="Hashimoto A."/>
            <person name="Yamaguchi K."/>
            <person name="Sugano A."/>
            <person name="Kohara Y."/>
            <person name="Fujiyama A."/>
            <person name="Anterola A."/>
            <person name="Aoki S."/>
            <person name="Ashton N."/>
            <person name="Barbazuk W.B."/>
            <person name="Barker E."/>
            <person name="Bennetzen J."/>
            <person name="Bezanilla M."/>
            <person name="Blankenship R."/>
            <person name="Cho S.H."/>
            <person name="Dutcher S."/>
            <person name="Estelle M."/>
            <person name="Fawcett J.A."/>
            <person name="Gundlach H."/>
            <person name="Hanada K."/>
            <person name="Heyl A."/>
            <person name="Hicks K.A."/>
            <person name="Hugh J."/>
            <person name="Lohr M."/>
            <person name="Mayer K."/>
            <person name="Melkozernov A."/>
            <person name="Murata T."/>
            <person name="Nelson D."/>
            <person name="Pils B."/>
            <person name="Prigge M."/>
            <person name="Reiss B."/>
            <person name="Renner T."/>
            <person name="Rombauts S."/>
            <person name="Rushton P."/>
            <person name="Sanderfoot A."/>
            <person name="Schween G."/>
            <person name="Shiu S.-H."/>
            <person name="Stueber K."/>
            <person name="Theodoulou F.L."/>
            <person name="Tu H."/>
            <person name="Van de Peer Y."/>
            <person name="Verrier P.J."/>
            <person name="Waters E."/>
            <person name="Wood A."/>
            <person name="Yang L."/>
            <person name="Cove D."/>
            <person name="Cuming A."/>
            <person name="Hasebe M."/>
            <person name="Lucas S."/>
            <person name="Mishler D.B."/>
            <person name="Reski R."/>
            <person name="Grigoriev I."/>
            <person name="Quatrano R.S."/>
            <person name="Boore J.L."/>
        </authorList>
    </citation>
    <scope>NUCLEOTIDE SEQUENCE [LARGE SCALE GENOMIC DNA]</scope>
    <source>
        <strain evidence="7 8">cv. Gransden 2004</strain>
    </source>
</reference>
<evidence type="ECO:0000256" key="3">
    <source>
        <dbReference type="ARBA" id="ARBA00022801"/>
    </source>
</evidence>
<dbReference type="Gramene" id="Pp3c10_4830V3.1">
    <property type="protein sequence ID" value="Pp3c10_4830V3.1"/>
    <property type="gene ID" value="Pp3c10_4830"/>
</dbReference>
<dbReference type="InterPro" id="IPR013103">
    <property type="entry name" value="RVT_2"/>
</dbReference>
<evidence type="ECO:0000313" key="7">
    <source>
        <dbReference type="EnsemblPlants" id="Pp3c10_4830V3.1"/>
    </source>
</evidence>
<keyword evidence="3" id="KW-0378">Hydrolase</keyword>
<dbReference type="Pfam" id="PF14543">
    <property type="entry name" value="TAXi_N"/>
    <property type="match status" value="1"/>
</dbReference>
<keyword evidence="2" id="KW-0645">Protease</keyword>
<feature type="domain" description="Xylanase inhibitor N-terminal" evidence="5">
    <location>
        <begin position="74"/>
        <end position="162"/>
    </location>
</feature>
<dbReference type="SUPFAM" id="SSF50630">
    <property type="entry name" value="Acid proteases"/>
    <property type="match status" value="1"/>
</dbReference>
<dbReference type="AlphaFoldDB" id="A0A2K1JXR1"/>
<keyword evidence="8" id="KW-1185">Reference proteome</keyword>
<dbReference type="InterPro" id="IPR021109">
    <property type="entry name" value="Peptidase_aspartic_dom_sf"/>
</dbReference>
<feature type="domain" description="Reverse transcriptase Ty1/copia-type" evidence="4">
    <location>
        <begin position="290"/>
        <end position="379"/>
    </location>
</feature>
<evidence type="ECO:0000313" key="6">
    <source>
        <dbReference type="EMBL" id="PNR46316.1"/>
    </source>
</evidence>
<comment type="similarity">
    <text evidence="1">Belongs to the peptidase A1 family.</text>
</comment>
<accession>A0A2K1JXR1</accession>